<dbReference type="EMBL" id="UINC01225362">
    <property type="protein sequence ID" value="SVE55394.1"/>
    <property type="molecule type" value="Genomic_DNA"/>
</dbReference>
<feature type="non-terminal residue" evidence="1">
    <location>
        <position position="1"/>
    </location>
</feature>
<organism evidence="1">
    <name type="scientific">marine metagenome</name>
    <dbReference type="NCBI Taxonomy" id="408172"/>
    <lineage>
        <taxon>unclassified sequences</taxon>
        <taxon>metagenomes</taxon>
        <taxon>ecological metagenomes</taxon>
    </lineage>
</organism>
<evidence type="ECO:0000313" key="1">
    <source>
        <dbReference type="EMBL" id="SVE55394.1"/>
    </source>
</evidence>
<dbReference type="AlphaFoldDB" id="A0A383EFK8"/>
<protein>
    <submittedName>
        <fullName evidence="1">Uncharacterized protein</fullName>
    </submittedName>
</protein>
<name>A0A383EFK8_9ZZZZ</name>
<proteinExistence type="predicted"/>
<feature type="non-terminal residue" evidence="1">
    <location>
        <position position="60"/>
    </location>
</feature>
<reference evidence="1" key="1">
    <citation type="submission" date="2018-05" db="EMBL/GenBank/DDBJ databases">
        <authorList>
            <person name="Lanie J.A."/>
            <person name="Ng W.-L."/>
            <person name="Kazmierczak K.M."/>
            <person name="Andrzejewski T.M."/>
            <person name="Davidsen T.M."/>
            <person name="Wayne K.J."/>
            <person name="Tettelin H."/>
            <person name="Glass J.I."/>
            <person name="Rusch D."/>
            <person name="Podicherti R."/>
            <person name="Tsui H.-C.T."/>
            <person name="Winkler M.E."/>
        </authorList>
    </citation>
    <scope>NUCLEOTIDE SEQUENCE</scope>
</reference>
<accession>A0A383EFK8</accession>
<sequence>VIINTRIFYNVRDLEGMECFLAKCLSLFFYNRMRQKRVKTLKVRRGIAQSGSASALGAEG</sequence>
<gene>
    <name evidence="1" type="ORF">METZ01_LOCUS508248</name>
</gene>